<dbReference type="Gene3D" id="6.10.340.10">
    <property type="match status" value="1"/>
</dbReference>
<dbReference type="Proteomes" id="UP001500604">
    <property type="component" value="Unassembled WGS sequence"/>
</dbReference>
<sequence length="700" mass="77677">MKLSRQLMLVSLLVLVLPWAGVQSVRDMEASLRDAQAQVLEASLQTIATSLEVRQQIPEPVTAPIEHHVYAWRLESPLMLDGYEEDWQAQGVTGQRVDSPSGINIPFGLEVNFKAATDDETLYLFWKVADENIVYHNPSLPSLNNGDRLLLKLQDESGQVITYTIATEAPGPVLARYIRTVNGRKRVQRENLIRGFWRDTPAGYQLELAMPLLMAKAGVGFSVINAAQMADGSLSEQWTGTVAPAEQRTGPLITPDLELREALSAFLKPGVRLGVINNAGWLLAGVEETVEQDGSQHDAEMFWLLEWLYNLILSHGGLPQYHSHWHEGRWVNAVVNDALAGRPASQWVRDDGVLRLVVAWPLYRDGVIAGALVAEQGSEKAMLLAGRAFNRLFSLSFLAMLVTVVGLLGYAGWLSLRIQRLNRAAEQAFGVDGRVRDVFPASHMSDEIGQLSRSFERLLGRLREHTDYLRSLGSKLSHELRTPLAVMRSSLDNLSHEPLGEQGGVYLRRAEQGAARLSAILTAINEATRLEAGISNAEKETVDIRQMLEELSEAYRAIYPDAILQIELPDTVVYCEVAPELVVQALDKLVSNAVDFCPSDGTILIRLRHDRNTVCIDVENDGPLLPEAMAGRLFDSMVSVRDPARFRRGNRPPDDGNHPERLHLGLGLYIVRLVMEYHHGTVKAINRPEGSGVVFSLAFK</sequence>
<dbReference type="PANTHER" id="PTHR45436">
    <property type="entry name" value="SENSOR HISTIDINE KINASE YKOH"/>
    <property type="match status" value="1"/>
</dbReference>
<dbReference type="InterPro" id="IPR005467">
    <property type="entry name" value="His_kinase_dom"/>
</dbReference>
<keyword evidence="11" id="KW-0472">Membrane</keyword>
<proteinExistence type="predicted"/>
<dbReference type="InterPro" id="IPR050428">
    <property type="entry name" value="TCS_sensor_his_kinase"/>
</dbReference>
<dbReference type="PROSITE" id="PS50885">
    <property type="entry name" value="HAMP"/>
    <property type="match status" value="1"/>
</dbReference>
<evidence type="ECO:0000259" key="13">
    <source>
        <dbReference type="PROSITE" id="PS50885"/>
    </source>
</evidence>
<evidence type="ECO:0000259" key="12">
    <source>
        <dbReference type="PROSITE" id="PS50109"/>
    </source>
</evidence>
<dbReference type="SUPFAM" id="SSF47384">
    <property type="entry name" value="Homodimeric domain of signal transducing histidine kinase"/>
    <property type="match status" value="1"/>
</dbReference>
<dbReference type="SUPFAM" id="SSF49344">
    <property type="entry name" value="CBD9-like"/>
    <property type="match status" value="1"/>
</dbReference>
<evidence type="ECO:0000256" key="10">
    <source>
        <dbReference type="SAM" id="Coils"/>
    </source>
</evidence>
<dbReference type="InterPro" id="IPR003660">
    <property type="entry name" value="HAMP_dom"/>
</dbReference>
<dbReference type="EMBL" id="BAABFL010000346">
    <property type="protein sequence ID" value="GAA4649982.1"/>
    <property type="molecule type" value="Genomic_DNA"/>
</dbReference>
<evidence type="ECO:0000313" key="15">
    <source>
        <dbReference type="Proteomes" id="UP001500604"/>
    </source>
</evidence>
<dbReference type="Pfam" id="PF02518">
    <property type="entry name" value="HATPase_c"/>
    <property type="match status" value="1"/>
</dbReference>
<evidence type="ECO:0000313" key="14">
    <source>
        <dbReference type="EMBL" id="GAA4649982.1"/>
    </source>
</evidence>
<accession>A0ABP8V4Z8</accession>
<dbReference type="InterPro" id="IPR036097">
    <property type="entry name" value="HisK_dim/P_sf"/>
</dbReference>
<dbReference type="InterPro" id="IPR036890">
    <property type="entry name" value="HATPase_C_sf"/>
</dbReference>
<keyword evidence="8 11" id="KW-1133">Transmembrane helix</keyword>
<dbReference type="Gene3D" id="1.10.287.130">
    <property type="match status" value="1"/>
</dbReference>
<name>A0ABP8V4Z8_9GAMM</name>
<dbReference type="SMART" id="SM00388">
    <property type="entry name" value="HisKA"/>
    <property type="match status" value="1"/>
</dbReference>
<evidence type="ECO:0000256" key="4">
    <source>
        <dbReference type="ARBA" id="ARBA00022553"/>
    </source>
</evidence>
<evidence type="ECO:0000256" key="9">
    <source>
        <dbReference type="ARBA" id="ARBA00023012"/>
    </source>
</evidence>
<dbReference type="SMART" id="SM00304">
    <property type="entry name" value="HAMP"/>
    <property type="match status" value="1"/>
</dbReference>
<evidence type="ECO:0000256" key="3">
    <source>
        <dbReference type="ARBA" id="ARBA00012438"/>
    </source>
</evidence>
<keyword evidence="7 14" id="KW-0418">Kinase</keyword>
<dbReference type="Gene3D" id="3.30.565.10">
    <property type="entry name" value="Histidine kinase-like ATPase, C-terminal domain"/>
    <property type="match status" value="1"/>
</dbReference>
<dbReference type="InterPro" id="IPR003661">
    <property type="entry name" value="HisK_dim/P_dom"/>
</dbReference>
<keyword evidence="5" id="KW-0808">Transferase</keyword>
<dbReference type="SUPFAM" id="SSF55874">
    <property type="entry name" value="ATPase domain of HSP90 chaperone/DNA topoisomerase II/histidine kinase"/>
    <property type="match status" value="1"/>
</dbReference>
<feature type="transmembrane region" description="Helical" evidence="11">
    <location>
        <begin position="392"/>
        <end position="413"/>
    </location>
</feature>
<keyword evidence="4" id="KW-0597">Phosphoprotein</keyword>
<feature type="coiled-coil region" evidence="10">
    <location>
        <begin position="520"/>
        <end position="554"/>
    </location>
</feature>
<comment type="caution">
    <text evidence="14">The sequence shown here is derived from an EMBL/GenBank/DDBJ whole genome shotgun (WGS) entry which is preliminary data.</text>
</comment>
<evidence type="ECO:0000256" key="6">
    <source>
        <dbReference type="ARBA" id="ARBA00022692"/>
    </source>
</evidence>
<evidence type="ECO:0000256" key="8">
    <source>
        <dbReference type="ARBA" id="ARBA00022989"/>
    </source>
</evidence>
<keyword evidence="9" id="KW-0902">Two-component regulatory system</keyword>
<dbReference type="PANTHER" id="PTHR45436:SF5">
    <property type="entry name" value="SENSOR HISTIDINE KINASE TRCS"/>
    <property type="match status" value="1"/>
</dbReference>
<keyword evidence="6 11" id="KW-0812">Transmembrane</keyword>
<comment type="catalytic activity">
    <reaction evidence="1">
        <text>ATP + protein L-histidine = ADP + protein N-phospho-L-histidine.</text>
        <dbReference type="EC" id="2.7.13.3"/>
    </reaction>
</comment>
<gene>
    <name evidence="14" type="primary">pdsS</name>
    <name evidence="14" type="ORF">GCM10023116_22650</name>
</gene>
<evidence type="ECO:0000256" key="2">
    <source>
        <dbReference type="ARBA" id="ARBA00004370"/>
    </source>
</evidence>
<dbReference type="InterPro" id="IPR003594">
    <property type="entry name" value="HATPase_dom"/>
</dbReference>
<feature type="domain" description="Histidine kinase" evidence="12">
    <location>
        <begin position="475"/>
        <end position="700"/>
    </location>
</feature>
<evidence type="ECO:0000256" key="1">
    <source>
        <dbReference type="ARBA" id="ARBA00000085"/>
    </source>
</evidence>
<dbReference type="EC" id="2.7.13.3" evidence="3"/>
<dbReference type="RefSeq" id="WP_345196050.1">
    <property type="nucleotide sequence ID" value="NZ_BAABFL010000346.1"/>
</dbReference>
<dbReference type="PROSITE" id="PS50109">
    <property type="entry name" value="HIS_KIN"/>
    <property type="match status" value="1"/>
</dbReference>
<evidence type="ECO:0000256" key="7">
    <source>
        <dbReference type="ARBA" id="ARBA00022777"/>
    </source>
</evidence>
<dbReference type="SMART" id="SM00387">
    <property type="entry name" value="HATPase_c"/>
    <property type="match status" value="1"/>
</dbReference>
<dbReference type="GO" id="GO:0016301">
    <property type="term" value="F:kinase activity"/>
    <property type="evidence" value="ECO:0007669"/>
    <property type="project" value="UniProtKB-KW"/>
</dbReference>
<evidence type="ECO:0000256" key="11">
    <source>
        <dbReference type="SAM" id="Phobius"/>
    </source>
</evidence>
<keyword evidence="15" id="KW-1185">Reference proteome</keyword>
<dbReference type="Pfam" id="PF00512">
    <property type="entry name" value="HisKA"/>
    <property type="match status" value="1"/>
</dbReference>
<comment type="subcellular location">
    <subcellularLocation>
        <location evidence="2">Membrane</location>
    </subcellularLocation>
</comment>
<organism evidence="14 15">
    <name type="scientific">Kistimonas scapharcae</name>
    <dbReference type="NCBI Taxonomy" id="1036133"/>
    <lineage>
        <taxon>Bacteria</taxon>
        <taxon>Pseudomonadati</taxon>
        <taxon>Pseudomonadota</taxon>
        <taxon>Gammaproteobacteria</taxon>
        <taxon>Oceanospirillales</taxon>
        <taxon>Endozoicomonadaceae</taxon>
        <taxon>Kistimonas</taxon>
    </lineage>
</organism>
<feature type="domain" description="HAMP" evidence="13">
    <location>
        <begin position="412"/>
        <end position="467"/>
    </location>
</feature>
<protein>
    <recommendedName>
        <fullName evidence="3">histidine kinase</fullName>
        <ecNumber evidence="3">2.7.13.3</ecNumber>
    </recommendedName>
</protein>
<reference evidence="15" key="1">
    <citation type="journal article" date="2019" name="Int. J. Syst. Evol. Microbiol.">
        <title>The Global Catalogue of Microorganisms (GCM) 10K type strain sequencing project: providing services to taxonomists for standard genome sequencing and annotation.</title>
        <authorList>
            <consortium name="The Broad Institute Genomics Platform"/>
            <consortium name="The Broad Institute Genome Sequencing Center for Infectious Disease"/>
            <person name="Wu L."/>
            <person name="Ma J."/>
        </authorList>
    </citation>
    <scope>NUCLEOTIDE SEQUENCE [LARGE SCALE GENOMIC DNA]</scope>
    <source>
        <strain evidence="15">JCM 17805</strain>
    </source>
</reference>
<dbReference type="CDD" id="cd00082">
    <property type="entry name" value="HisKA"/>
    <property type="match status" value="1"/>
</dbReference>
<keyword evidence="10" id="KW-0175">Coiled coil</keyword>
<evidence type="ECO:0000256" key="5">
    <source>
        <dbReference type="ARBA" id="ARBA00022679"/>
    </source>
</evidence>
<dbReference type="Gene3D" id="2.60.40.1190">
    <property type="match status" value="1"/>
</dbReference>